<evidence type="ECO:0000256" key="7">
    <source>
        <dbReference type="PIRSR" id="PIRSR630616-2"/>
    </source>
</evidence>
<feature type="domain" description="Protein kinase" evidence="10">
    <location>
        <begin position="1"/>
        <end position="212"/>
    </location>
</feature>
<dbReference type="InterPro" id="IPR000719">
    <property type="entry name" value="Prot_kinase_dom"/>
</dbReference>
<keyword evidence="3 7" id="KW-0547">Nucleotide-binding</keyword>
<feature type="binding site" evidence="7">
    <location>
        <begin position="26"/>
        <end position="28"/>
    </location>
    <ligand>
        <name>ATP</name>
        <dbReference type="ChEBI" id="CHEBI:30616"/>
    </ligand>
</feature>
<reference evidence="11" key="2">
    <citation type="submission" date="2023-05" db="EMBL/GenBank/DDBJ databases">
        <authorList>
            <consortium name="Lawrence Berkeley National Laboratory"/>
            <person name="Steindorff A."/>
            <person name="Hensen N."/>
            <person name="Bonometti L."/>
            <person name="Westerberg I."/>
            <person name="Brannstrom I.O."/>
            <person name="Guillou S."/>
            <person name="Cros-Aarteil S."/>
            <person name="Calhoun S."/>
            <person name="Haridas S."/>
            <person name="Kuo A."/>
            <person name="Mondo S."/>
            <person name="Pangilinan J."/>
            <person name="Riley R."/>
            <person name="Labutti K."/>
            <person name="Andreopoulos B."/>
            <person name="Lipzen A."/>
            <person name="Chen C."/>
            <person name="Yanf M."/>
            <person name="Daum C."/>
            <person name="Ng V."/>
            <person name="Clum A."/>
            <person name="Ohm R."/>
            <person name="Martin F."/>
            <person name="Silar P."/>
            <person name="Natvig D."/>
            <person name="Lalanne C."/>
            <person name="Gautier V."/>
            <person name="Ament-Velasquez S.L."/>
            <person name="Kruys A."/>
            <person name="Hutchinson M.I."/>
            <person name="Powell A.J."/>
            <person name="Barry K."/>
            <person name="Miller A.N."/>
            <person name="Grigoriev I.V."/>
            <person name="Debuchy R."/>
            <person name="Gladieux P."/>
            <person name="Thoren M.H."/>
            <person name="Johannesson H."/>
        </authorList>
    </citation>
    <scope>NUCLEOTIDE SEQUENCE</scope>
    <source>
        <strain evidence="11">CBS 315.58</strain>
    </source>
</reference>
<keyword evidence="2" id="KW-0808">Transferase</keyword>
<evidence type="ECO:0000259" key="10">
    <source>
        <dbReference type="PROSITE" id="PS50011"/>
    </source>
</evidence>
<evidence type="ECO:0000313" key="12">
    <source>
        <dbReference type="Proteomes" id="UP001303160"/>
    </source>
</evidence>
<evidence type="ECO:0000256" key="1">
    <source>
        <dbReference type="ARBA" id="ARBA00022527"/>
    </source>
</evidence>
<comment type="caution">
    <text evidence="11">The sequence shown here is derived from an EMBL/GenBank/DDBJ whole genome shotgun (WGS) entry which is preliminary data.</text>
</comment>
<name>A0AAN7ATD2_9PEZI</name>
<dbReference type="InterPro" id="IPR030616">
    <property type="entry name" value="Aur-like"/>
</dbReference>
<evidence type="ECO:0000256" key="2">
    <source>
        <dbReference type="ARBA" id="ARBA00022679"/>
    </source>
</evidence>
<dbReference type="PANTHER" id="PTHR24350">
    <property type="entry name" value="SERINE/THREONINE-PROTEIN KINASE IAL-RELATED"/>
    <property type="match status" value="1"/>
</dbReference>
<dbReference type="InterPro" id="IPR011009">
    <property type="entry name" value="Kinase-like_dom_sf"/>
</dbReference>
<accession>A0AAN7ATD2</accession>
<feature type="region of interest" description="Disordered" evidence="9">
    <location>
        <begin position="454"/>
        <end position="478"/>
    </location>
</feature>
<dbReference type="EMBL" id="MU863947">
    <property type="protein sequence ID" value="KAK4198399.1"/>
    <property type="molecule type" value="Genomic_DNA"/>
</dbReference>
<feature type="region of interest" description="Disordered" evidence="9">
    <location>
        <begin position="212"/>
        <end position="279"/>
    </location>
</feature>
<evidence type="ECO:0000256" key="5">
    <source>
        <dbReference type="ARBA" id="ARBA00022840"/>
    </source>
</evidence>
<dbReference type="AlphaFoldDB" id="A0AAN7ATD2"/>
<dbReference type="Proteomes" id="UP001303160">
    <property type="component" value="Unassembled WGS sequence"/>
</dbReference>
<feature type="active site" description="Proton acceptor" evidence="6">
    <location>
        <position position="71"/>
    </location>
</feature>
<evidence type="ECO:0000256" key="6">
    <source>
        <dbReference type="PIRSR" id="PIRSR630616-1"/>
    </source>
</evidence>
<evidence type="ECO:0000256" key="4">
    <source>
        <dbReference type="ARBA" id="ARBA00022777"/>
    </source>
</evidence>
<organism evidence="11 12">
    <name type="scientific">Triangularia verruculosa</name>
    <dbReference type="NCBI Taxonomy" id="2587418"/>
    <lineage>
        <taxon>Eukaryota</taxon>
        <taxon>Fungi</taxon>
        <taxon>Dikarya</taxon>
        <taxon>Ascomycota</taxon>
        <taxon>Pezizomycotina</taxon>
        <taxon>Sordariomycetes</taxon>
        <taxon>Sordariomycetidae</taxon>
        <taxon>Sordariales</taxon>
        <taxon>Podosporaceae</taxon>
        <taxon>Triangularia</taxon>
    </lineage>
</organism>
<dbReference type="GO" id="GO:0005524">
    <property type="term" value="F:ATP binding"/>
    <property type="evidence" value="ECO:0007669"/>
    <property type="project" value="UniProtKB-KW"/>
</dbReference>
<evidence type="ECO:0000313" key="11">
    <source>
        <dbReference type="EMBL" id="KAK4198399.1"/>
    </source>
</evidence>
<keyword evidence="4 11" id="KW-0418">Kinase</keyword>
<feature type="cross-link" description="Glycyl lysine isopeptide (Lys-Gly) (interchain with G-Cter in SUMO2)" evidence="8">
    <location>
        <position position="73"/>
    </location>
</feature>
<dbReference type="GO" id="GO:0004674">
    <property type="term" value="F:protein serine/threonine kinase activity"/>
    <property type="evidence" value="ECO:0007669"/>
    <property type="project" value="UniProtKB-KW"/>
</dbReference>
<keyword evidence="12" id="KW-1185">Reference proteome</keyword>
<reference evidence="11" key="1">
    <citation type="journal article" date="2023" name="Mol. Phylogenet. Evol.">
        <title>Genome-scale phylogeny and comparative genomics of the fungal order Sordariales.</title>
        <authorList>
            <person name="Hensen N."/>
            <person name="Bonometti L."/>
            <person name="Westerberg I."/>
            <person name="Brannstrom I.O."/>
            <person name="Guillou S."/>
            <person name="Cros-Aarteil S."/>
            <person name="Calhoun S."/>
            <person name="Haridas S."/>
            <person name="Kuo A."/>
            <person name="Mondo S."/>
            <person name="Pangilinan J."/>
            <person name="Riley R."/>
            <person name="LaButti K."/>
            <person name="Andreopoulos B."/>
            <person name="Lipzen A."/>
            <person name="Chen C."/>
            <person name="Yan M."/>
            <person name="Daum C."/>
            <person name="Ng V."/>
            <person name="Clum A."/>
            <person name="Steindorff A."/>
            <person name="Ohm R.A."/>
            <person name="Martin F."/>
            <person name="Silar P."/>
            <person name="Natvig D.O."/>
            <person name="Lalanne C."/>
            <person name="Gautier V."/>
            <person name="Ament-Velasquez S.L."/>
            <person name="Kruys A."/>
            <person name="Hutchinson M.I."/>
            <person name="Powell A.J."/>
            <person name="Barry K."/>
            <person name="Miller A.N."/>
            <person name="Grigoriev I.V."/>
            <person name="Debuchy R."/>
            <person name="Gladieux P."/>
            <person name="Hiltunen Thoren M."/>
            <person name="Johannesson H."/>
        </authorList>
    </citation>
    <scope>NUCLEOTIDE SEQUENCE</scope>
    <source>
        <strain evidence="11">CBS 315.58</strain>
    </source>
</reference>
<dbReference type="PROSITE" id="PS50011">
    <property type="entry name" value="PROTEIN_KINASE_DOM"/>
    <property type="match status" value="1"/>
</dbReference>
<dbReference type="SUPFAM" id="SSF56112">
    <property type="entry name" value="Protein kinase-like (PK-like)"/>
    <property type="match status" value="1"/>
</dbReference>
<gene>
    <name evidence="11" type="ORF">QBC40DRAFT_94308</name>
</gene>
<keyword evidence="5 7" id="KW-0067">ATP-binding</keyword>
<dbReference type="FunFam" id="1.10.510.10:FF:000571">
    <property type="entry name" value="Maternal embryonic leucine zipper kinase"/>
    <property type="match status" value="1"/>
</dbReference>
<keyword evidence="1" id="KW-0723">Serine/threonine-protein kinase</keyword>
<dbReference type="Pfam" id="PF00069">
    <property type="entry name" value="Pkinase"/>
    <property type="match status" value="1"/>
</dbReference>
<feature type="compositionally biased region" description="Polar residues" evidence="9">
    <location>
        <begin position="458"/>
        <end position="478"/>
    </location>
</feature>
<protein>
    <submittedName>
        <fullName evidence="11">Kinase-like domain-containing protein</fullName>
    </submittedName>
</protein>
<proteinExistence type="predicted"/>
<sequence length="794" mass="88770">MGVQHPSIIELMEIFQDTSSTTYVLELAPEGEFFDLIVRKEKLSEQESRHVFQQLFAAVSYLHQRNIVHRDIKPESILVFNKNLHVKLGGFGLATHLPSHQYLTDLCGTPSYVAPEILAESPSRQYGKAVDIWSLGVVLYICLCGFPPFSDEHTGGDFPYKLNEQIQQGRFGYPSSYWDSIGAPALDLIDSMLEVMPTDRFSIEQCLSHPWLTNSSRASPPPSRPQTPTVSDQFSLQRHHNQSQKTEAQVGDVMNSDNEDTKKPAASKAADTMSYARQPMKVEGKTPTLDAYKGDMKREADSTLAEMVEHLSLQQLPVALSEDFELHYKDPGNRCWTCTPPETIGDNPAEIPLMVDEVPVVIPVRFHYPLLPLRSQPPDPHPTLISPIKPLSDDTIGKILSVFQDAIGFYLLINDQLQVIVSDEFDYEEELHKHPAFFGGLKVSFIRKSLYPTADRSGPTSTHRMEGSSTATTDQQMPTTAQSVNTNAAALPATLWFRVYLGSTIQVSSSDSKSKERIQGRIGVLVAPKSDPRKRYITVSTHTLAMAAATSKTAKTEPDWTSNIQITSVRKGWLLGKVDKVFDPSPQETFPFGFSHDVSFVDVTKWRGAVQTRLLSQSLSFQWLSLHEWTAIKYNSSKLALLDDDLIEDEAKSIGVIDSRYQMVGQGIFRVQQQSRPRRSFRSMLSRAPADPRDDPAIWTSLVARSILYRVRQPSNFKGLGQSGTPVCVVENLPNTAGKISKVAGFSSFVQMSSDNQRFDLEGELLYKRLEEGRVAFYGAFQVPAELRGGYRIV</sequence>
<evidence type="ECO:0000256" key="8">
    <source>
        <dbReference type="PIRSR" id="PIRSR630616-3"/>
    </source>
</evidence>
<dbReference type="Gene3D" id="1.10.510.10">
    <property type="entry name" value="Transferase(Phosphotransferase) domain 1"/>
    <property type="match status" value="1"/>
</dbReference>
<evidence type="ECO:0000256" key="3">
    <source>
        <dbReference type="ARBA" id="ARBA00022741"/>
    </source>
</evidence>
<evidence type="ECO:0000256" key="9">
    <source>
        <dbReference type="SAM" id="MobiDB-lite"/>
    </source>
</evidence>